<dbReference type="RefSeq" id="WP_046284845.1">
    <property type="nucleotide sequence ID" value="NZ_LZIM01000075.1"/>
</dbReference>
<reference evidence="5" key="2">
    <citation type="submission" date="2016-06" db="EMBL/GenBank/DDBJ databases">
        <authorList>
            <person name="Sutton G."/>
            <person name="Brinkac L."/>
            <person name="Sanka R."/>
            <person name="Adams M."/>
            <person name="Lau E."/>
            <person name="Sam S."/>
            <person name="Sreng N."/>
            <person name="Him V."/>
            <person name="Kerleguer A."/>
            <person name="Cheng S."/>
        </authorList>
    </citation>
    <scope>NUCLEOTIDE SEQUENCE [LARGE SCALE GENOMIC DNA]</scope>
    <source>
        <strain evidence="5">E1876</strain>
    </source>
</reference>
<evidence type="ECO:0000313" key="6">
    <source>
        <dbReference type="Proteomes" id="UP000093985"/>
    </source>
</evidence>
<accession>A0A1A2E6T1</accession>
<dbReference type="EMBL" id="LZKG01000026">
    <property type="protein sequence ID" value="OBI33074.1"/>
    <property type="molecule type" value="Genomic_DNA"/>
</dbReference>
<comment type="caution">
    <text evidence="1">The sequence shown here is derived from an EMBL/GenBank/DDBJ whole genome shotgun (WGS) entry which is preliminary data.</text>
</comment>
<name>A0A1A2E6T1_MYCSD</name>
<dbReference type="EMBL" id="LZIN01000075">
    <property type="protein sequence ID" value="OBG02979.1"/>
    <property type="molecule type" value="Genomic_DNA"/>
</dbReference>
<organism evidence="1 6">
    <name type="scientific">Mycolicibacter sinensis (strain JDM601)</name>
    <name type="common">Mycobacterium sinense</name>
    <dbReference type="NCBI Taxonomy" id="875328"/>
    <lineage>
        <taxon>Bacteria</taxon>
        <taxon>Bacillati</taxon>
        <taxon>Actinomycetota</taxon>
        <taxon>Actinomycetes</taxon>
        <taxon>Mycobacteriales</taxon>
        <taxon>Mycobacteriaceae</taxon>
        <taxon>Mycolicibacter</taxon>
    </lineage>
</organism>
<gene>
    <name evidence="3" type="ORF">A5648_02930</name>
    <name evidence="2" type="ORF">A5710_13895</name>
    <name evidence="1" type="ORF">A5771_13520</name>
</gene>
<evidence type="ECO:0000313" key="1">
    <source>
        <dbReference type="EMBL" id="OBG02979.1"/>
    </source>
</evidence>
<reference evidence="4" key="1">
    <citation type="submission" date="2016-06" db="EMBL/GenBank/DDBJ databases">
        <authorList>
            <person name="Sutton G."/>
            <person name="Brinkac L."/>
            <person name="Sanka R."/>
            <person name="Adams M."/>
            <person name="Lau E."/>
            <person name="Garcia-Basteiro A."/>
            <person name="Lopez-Varela E."/>
            <person name="Palencia S."/>
        </authorList>
    </citation>
    <scope>NUCLEOTIDE SEQUENCE [LARGE SCALE GENOMIC DNA]</scope>
    <source>
        <strain evidence="4">1274684.2</strain>
    </source>
</reference>
<proteinExistence type="predicted"/>
<protein>
    <submittedName>
        <fullName evidence="1">Transposase</fullName>
    </submittedName>
</protein>
<dbReference type="Proteomes" id="UP000093943">
    <property type="component" value="Unassembled WGS sequence"/>
</dbReference>
<dbReference type="OrthoDB" id="4380416at2"/>
<dbReference type="Proteomes" id="UP000093985">
    <property type="component" value="Unassembled WGS sequence"/>
</dbReference>
<evidence type="ECO:0000313" key="2">
    <source>
        <dbReference type="EMBL" id="OBI33074.1"/>
    </source>
</evidence>
<evidence type="ECO:0000313" key="5">
    <source>
        <dbReference type="Proteomes" id="UP000093943"/>
    </source>
</evidence>
<reference evidence="1" key="4">
    <citation type="submission" date="2016-06" db="EMBL/GenBank/DDBJ databases">
        <authorList>
            <person name="Kjaerup R.B."/>
            <person name="Dalgaard T.S."/>
            <person name="Juul-Madsen H.R."/>
        </authorList>
    </citation>
    <scope>NUCLEOTIDE SEQUENCE [LARGE SCALE GENOMIC DNA]</scope>
    <source>
        <strain evidence="3">1274684.2</strain>
        <strain evidence="1">852014-51077_SCH5608930-a</strain>
        <strain evidence="2">E1876</strain>
    </source>
</reference>
<dbReference type="Proteomes" id="UP000093759">
    <property type="component" value="Unassembled WGS sequence"/>
</dbReference>
<evidence type="ECO:0000313" key="3">
    <source>
        <dbReference type="EMBL" id="OBK87721.1"/>
    </source>
</evidence>
<dbReference type="AlphaFoldDB" id="A0A1A2E6T1"/>
<reference evidence="6" key="3">
    <citation type="submission" date="2016-06" db="EMBL/GenBank/DDBJ databases">
        <authorList>
            <person name="Sutton G."/>
            <person name="Brinkac L."/>
            <person name="Sanka R."/>
            <person name="Adams M."/>
            <person name="Lau E."/>
            <person name="Mehaffy C."/>
            <person name="Tameris M."/>
            <person name="Hatherill M."/>
            <person name="Hanekom W."/>
            <person name="Mahomed H."/>
            <person name="Mcshane H."/>
        </authorList>
    </citation>
    <scope>NUCLEOTIDE SEQUENCE [LARGE SCALE GENOMIC DNA]</scope>
    <source>
        <strain evidence="6">852014-51077_SCH5608930-a</strain>
    </source>
</reference>
<sequence length="137" mass="14995">MRQRPPPPSDNARRALADYRKNISQTKRRDIERAIKHLRKTNAIINISTVAARAGVERKTVYKHRDLVAIIDAYRRQPPSLDAATGRESTVVAALRAQLVAKDGEIRALRTKLAEQESTIALLYGQLDAGNGAGGGG</sequence>
<dbReference type="EMBL" id="LZMF01000070">
    <property type="protein sequence ID" value="OBK87721.1"/>
    <property type="molecule type" value="Genomic_DNA"/>
</dbReference>
<evidence type="ECO:0000313" key="4">
    <source>
        <dbReference type="Proteomes" id="UP000093759"/>
    </source>
</evidence>